<evidence type="ECO:0000256" key="1">
    <source>
        <dbReference type="ARBA" id="ARBA00001933"/>
    </source>
</evidence>
<dbReference type="Pfam" id="PF01053">
    <property type="entry name" value="Cys_Met_Meta_PP"/>
    <property type="match status" value="1"/>
</dbReference>
<dbReference type="PANTHER" id="PTHR11808:SF80">
    <property type="entry name" value="CYSTATHIONINE GAMMA-LYASE"/>
    <property type="match status" value="1"/>
</dbReference>
<dbReference type="SUPFAM" id="SSF53383">
    <property type="entry name" value="PLP-dependent transferases"/>
    <property type="match status" value="1"/>
</dbReference>
<dbReference type="GO" id="GO:0018826">
    <property type="term" value="F:methionine gamma-lyase activity"/>
    <property type="evidence" value="ECO:0007669"/>
    <property type="project" value="UniProtKB-EC"/>
</dbReference>
<comment type="caution">
    <text evidence="3">The sequence shown here is derived from an EMBL/GenBank/DDBJ whole genome shotgun (WGS) entry which is preliminary data.</text>
</comment>
<dbReference type="PANTHER" id="PTHR11808">
    <property type="entry name" value="TRANS-SULFURATION ENZYME FAMILY MEMBER"/>
    <property type="match status" value="1"/>
</dbReference>
<accession>A0A645E429</accession>
<sequence>MEGIESVNFTGLPGNPYYNVSLRQFGNSPGAMLTFDLVSKSACFQFLDNLKVIRRATNLFDNKSLAIHPASTIYGSLTQAQREAMKIHDKTIRLSVGLESVNRLLEDIGQALRKK</sequence>
<dbReference type="GO" id="GO:0005737">
    <property type="term" value="C:cytoplasm"/>
    <property type="evidence" value="ECO:0007669"/>
    <property type="project" value="TreeGrafter"/>
</dbReference>
<protein>
    <submittedName>
        <fullName evidence="3">L-methionine gamma-lyase</fullName>
        <ecNumber evidence="3">4.4.1.11</ecNumber>
    </submittedName>
</protein>
<dbReference type="EC" id="4.4.1.11" evidence="3"/>
<reference evidence="3" key="1">
    <citation type="submission" date="2019-08" db="EMBL/GenBank/DDBJ databases">
        <authorList>
            <person name="Kucharzyk K."/>
            <person name="Murdoch R.W."/>
            <person name="Higgins S."/>
            <person name="Loffler F."/>
        </authorList>
    </citation>
    <scope>NUCLEOTIDE SEQUENCE</scope>
</reference>
<dbReference type="InterPro" id="IPR000277">
    <property type="entry name" value="Cys/Met-Metab_PyrdxlP-dep_enz"/>
</dbReference>
<name>A0A645E429_9ZZZZ</name>
<keyword evidence="3" id="KW-0456">Lyase</keyword>
<proteinExistence type="predicted"/>
<dbReference type="EMBL" id="VSSQ01042857">
    <property type="protein sequence ID" value="MPM96477.1"/>
    <property type="molecule type" value="Genomic_DNA"/>
</dbReference>
<evidence type="ECO:0000313" key="3">
    <source>
        <dbReference type="EMBL" id="MPM96477.1"/>
    </source>
</evidence>
<keyword evidence="2" id="KW-0663">Pyridoxal phosphate</keyword>
<gene>
    <name evidence="3" type="primary">mdeA_8</name>
    <name evidence="3" type="ORF">SDC9_143640</name>
</gene>
<comment type="cofactor">
    <cofactor evidence="1">
        <name>pyridoxal 5'-phosphate</name>
        <dbReference type="ChEBI" id="CHEBI:597326"/>
    </cofactor>
</comment>
<dbReference type="Gene3D" id="3.90.1150.10">
    <property type="entry name" value="Aspartate Aminotransferase, domain 1"/>
    <property type="match status" value="1"/>
</dbReference>
<evidence type="ECO:0000256" key="2">
    <source>
        <dbReference type="ARBA" id="ARBA00022898"/>
    </source>
</evidence>
<organism evidence="3">
    <name type="scientific">bioreactor metagenome</name>
    <dbReference type="NCBI Taxonomy" id="1076179"/>
    <lineage>
        <taxon>unclassified sequences</taxon>
        <taxon>metagenomes</taxon>
        <taxon>ecological metagenomes</taxon>
    </lineage>
</organism>
<dbReference type="InterPro" id="IPR015422">
    <property type="entry name" value="PyrdxlP-dep_Trfase_small"/>
</dbReference>
<dbReference type="AlphaFoldDB" id="A0A645E429"/>
<dbReference type="GO" id="GO:0019346">
    <property type="term" value="P:transsulfuration"/>
    <property type="evidence" value="ECO:0007669"/>
    <property type="project" value="InterPro"/>
</dbReference>
<dbReference type="InterPro" id="IPR015424">
    <property type="entry name" value="PyrdxlP-dep_Trfase"/>
</dbReference>
<dbReference type="GO" id="GO:0030170">
    <property type="term" value="F:pyridoxal phosphate binding"/>
    <property type="evidence" value="ECO:0007669"/>
    <property type="project" value="InterPro"/>
</dbReference>